<dbReference type="Pfam" id="PF01370">
    <property type="entry name" value="Epimerase"/>
    <property type="match status" value="1"/>
</dbReference>
<gene>
    <name evidence="2" type="ORF">H7E68_00750</name>
</gene>
<name>A0A7X0SBC7_9CLOT</name>
<organism evidence="2 3">
    <name type="scientific">Clostridium gasigenes</name>
    <dbReference type="NCBI Taxonomy" id="94869"/>
    <lineage>
        <taxon>Bacteria</taxon>
        <taxon>Bacillati</taxon>
        <taxon>Bacillota</taxon>
        <taxon>Clostridia</taxon>
        <taxon>Eubacteriales</taxon>
        <taxon>Clostridiaceae</taxon>
        <taxon>Clostridium</taxon>
    </lineage>
</organism>
<comment type="caution">
    <text evidence="2">The sequence shown here is derived from an EMBL/GenBank/DDBJ whole genome shotgun (WGS) entry which is preliminary data.</text>
</comment>
<proteinExistence type="predicted"/>
<dbReference type="SUPFAM" id="SSF51735">
    <property type="entry name" value="NAD(P)-binding Rossmann-fold domains"/>
    <property type="match status" value="1"/>
</dbReference>
<dbReference type="EMBL" id="JACKWY010000001">
    <property type="protein sequence ID" value="MBB6713258.1"/>
    <property type="molecule type" value="Genomic_DNA"/>
</dbReference>
<dbReference type="Gene3D" id="3.40.50.720">
    <property type="entry name" value="NAD(P)-binding Rossmann-like Domain"/>
    <property type="match status" value="1"/>
</dbReference>
<reference evidence="2 3" key="1">
    <citation type="submission" date="2020-08" db="EMBL/GenBank/DDBJ databases">
        <title>Clostridia isolated from Swiss meat.</title>
        <authorList>
            <person name="Wambui J."/>
            <person name="Stevens M.J.A."/>
            <person name="Stephan R."/>
        </authorList>
    </citation>
    <scope>NUCLEOTIDE SEQUENCE [LARGE SCALE GENOMIC DNA]</scope>
    <source>
        <strain evidence="2 3">CM001</strain>
    </source>
</reference>
<evidence type="ECO:0000313" key="2">
    <source>
        <dbReference type="EMBL" id="MBB6713258.1"/>
    </source>
</evidence>
<evidence type="ECO:0000313" key="3">
    <source>
        <dbReference type="Proteomes" id="UP000585258"/>
    </source>
</evidence>
<evidence type="ECO:0000259" key="1">
    <source>
        <dbReference type="Pfam" id="PF01370"/>
    </source>
</evidence>
<dbReference type="InterPro" id="IPR036291">
    <property type="entry name" value="NAD(P)-bd_dom_sf"/>
</dbReference>
<accession>A0A7X0SBC7</accession>
<sequence length="290" mass="33063">MMEILVLGGTRFFGKVLVNNLIDMGHNVTIATRGLTKDNYEDKVNRIILDRENKDSIEQALNDKKFDVIYDNLCYSPNSAKILCDIIKDKTKKYIVVSSSAVYDFKRYIKEEDFNPDSYKIKYGERQDFSYAEGKRLSEAVIFQKYSIPTIAVRFPVVLAEDDHTKRLYSYVESITKKESLNIDNMKCNLSFISANEAGEFLAFLSTAEYQGQINAASEGSIIINEIISYIEQATNKKAVIKESGKNGAYNGMLDCTLDTSNAKNLGFKFKEVRDYIFNLIDTYKQSIKI</sequence>
<dbReference type="InterPro" id="IPR001509">
    <property type="entry name" value="Epimerase_deHydtase"/>
</dbReference>
<dbReference type="Proteomes" id="UP000585258">
    <property type="component" value="Unassembled WGS sequence"/>
</dbReference>
<dbReference type="AlphaFoldDB" id="A0A7X0SBC7"/>
<protein>
    <submittedName>
        <fullName evidence="2">NAD-dependent epimerase/dehydratase family protein</fullName>
    </submittedName>
</protein>
<feature type="domain" description="NAD-dependent epimerase/dehydratase" evidence="1">
    <location>
        <begin position="4"/>
        <end position="180"/>
    </location>
</feature>